<protein>
    <submittedName>
        <fullName evidence="1">Uncharacterized protein</fullName>
    </submittedName>
</protein>
<dbReference type="OrthoDB" id="9905081at2"/>
<dbReference type="EMBL" id="FWFZ01000024">
    <property type="protein sequence ID" value="SLN71454.1"/>
    <property type="molecule type" value="Genomic_DNA"/>
</dbReference>
<accession>A0A1Y5TSS0</accession>
<name>A0A1Y5TSS0_9RHOB</name>
<dbReference type="RefSeq" id="WP_085880287.1">
    <property type="nucleotide sequence ID" value="NZ_FWFZ01000024.1"/>
</dbReference>
<keyword evidence="2" id="KW-1185">Reference proteome</keyword>
<evidence type="ECO:0000313" key="2">
    <source>
        <dbReference type="Proteomes" id="UP000193900"/>
    </source>
</evidence>
<reference evidence="1 2" key="1">
    <citation type="submission" date="2017-03" db="EMBL/GenBank/DDBJ databases">
        <authorList>
            <person name="Afonso C.L."/>
            <person name="Miller P.J."/>
            <person name="Scott M.A."/>
            <person name="Spackman E."/>
            <person name="Goraichik I."/>
            <person name="Dimitrov K.M."/>
            <person name="Suarez D.L."/>
            <person name="Swayne D.E."/>
        </authorList>
    </citation>
    <scope>NUCLEOTIDE SEQUENCE [LARGE SCALE GENOMIC DNA]</scope>
    <source>
        <strain evidence="1 2">CECT 7023</strain>
    </source>
</reference>
<dbReference type="AlphaFoldDB" id="A0A1Y5TSS0"/>
<gene>
    <name evidence="1" type="ORF">ROA7023_03508</name>
</gene>
<dbReference type="Proteomes" id="UP000193900">
    <property type="component" value="Unassembled WGS sequence"/>
</dbReference>
<evidence type="ECO:0000313" key="1">
    <source>
        <dbReference type="EMBL" id="SLN71454.1"/>
    </source>
</evidence>
<sequence length="232" mass="24720">MVQYSEAVDQLISRAQARGSKQGQALIQQMQSVAGVTRALEGVILNRNLADTEAAHIKKVHQAGERLARALGATRDRGTEALNLSLGDLSQKLRVQTGLRPPEGVAEVVHQTEVRQALLAMKPEQRAAVVNDALKSKDVLTLNALTNGAAYLSGVEPERIKAVTDTYTKQVAPELVDKIDSVLEIDAELQAAIRAAERAAVDARDESAMRKIVAAEAAAGEADRAFGVALQG</sequence>
<proteinExistence type="predicted"/>
<organism evidence="1 2">
    <name type="scientific">Roseisalinus antarcticus</name>
    <dbReference type="NCBI Taxonomy" id="254357"/>
    <lineage>
        <taxon>Bacteria</taxon>
        <taxon>Pseudomonadati</taxon>
        <taxon>Pseudomonadota</taxon>
        <taxon>Alphaproteobacteria</taxon>
        <taxon>Rhodobacterales</taxon>
        <taxon>Roseobacteraceae</taxon>
        <taxon>Roseisalinus</taxon>
    </lineage>
</organism>